<evidence type="ECO:0000256" key="4">
    <source>
        <dbReference type="ARBA" id="ARBA00022723"/>
    </source>
</evidence>
<evidence type="ECO:0000256" key="3">
    <source>
        <dbReference type="ARBA" id="ARBA00022617"/>
    </source>
</evidence>
<dbReference type="InterPro" id="IPR036396">
    <property type="entry name" value="Cyt_P450_sf"/>
</dbReference>
<dbReference type="PANTHER" id="PTHR24291:SF209">
    <property type="entry name" value="CYTOCHROME P450-LIKE PROTEIN"/>
    <property type="match status" value="1"/>
</dbReference>
<evidence type="ECO:0000256" key="7">
    <source>
        <dbReference type="ARBA" id="ARBA00023033"/>
    </source>
</evidence>
<dbReference type="GO" id="GO:0004497">
    <property type="term" value="F:monooxygenase activity"/>
    <property type="evidence" value="ECO:0007669"/>
    <property type="project" value="UniProtKB-KW"/>
</dbReference>
<organism evidence="9 10">
    <name type="scientific">Anopheles farauti</name>
    <dbReference type="NCBI Taxonomy" id="69004"/>
    <lineage>
        <taxon>Eukaryota</taxon>
        <taxon>Metazoa</taxon>
        <taxon>Ecdysozoa</taxon>
        <taxon>Arthropoda</taxon>
        <taxon>Hexapoda</taxon>
        <taxon>Insecta</taxon>
        <taxon>Pterygota</taxon>
        <taxon>Neoptera</taxon>
        <taxon>Endopterygota</taxon>
        <taxon>Diptera</taxon>
        <taxon>Nematocera</taxon>
        <taxon>Culicoidea</taxon>
        <taxon>Culicidae</taxon>
        <taxon>Anophelinae</taxon>
        <taxon>Anopheles</taxon>
    </lineage>
</organism>
<evidence type="ECO:0000313" key="9">
    <source>
        <dbReference type="EnsemblMetazoa" id="AFAF004056-PA"/>
    </source>
</evidence>
<dbReference type="PRINTS" id="PR00464">
    <property type="entry name" value="EP450II"/>
</dbReference>
<keyword evidence="3" id="KW-0349">Heme</keyword>
<comment type="cofactor">
    <cofactor evidence="1">
        <name>heme</name>
        <dbReference type="ChEBI" id="CHEBI:30413"/>
    </cofactor>
</comment>
<dbReference type="Pfam" id="PF00067">
    <property type="entry name" value="p450"/>
    <property type="match status" value="1"/>
</dbReference>
<dbReference type="PANTHER" id="PTHR24291">
    <property type="entry name" value="CYTOCHROME P450 FAMILY 4"/>
    <property type="match status" value="1"/>
</dbReference>
<keyword evidence="4" id="KW-0479">Metal-binding</keyword>
<name>A0A182Q6J7_9DIPT</name>
<dbReference type="InterPro" id="IPR002402">
    <property type="entry name" value="Cyt_P450_E_grp-II"/>
</dbReference>
<dbReference type="STRING" id="69004.A0A182Q6J7"/>
<keyword evidence="8" id="KW-0472">Membrane</keyword>
<evidence type="ECO:0008006" key="11">
    <source>
        <dbReference type="Google" id="ProtNLM"/>
    </source>
</evidence>
<dbReference type="InterPro" id="IPR050196">
    <property type="entry name" value="Cytochrome_P450_Monoox"/>
</dbReference>
<keyword evidence="10" id="KW-1185">Reference proteome</keyword>
<reference evidence="10" key="1">
    <citation type="submission" date="2014-01" db="EMBL/GenBank/DDBJ databases">
        <title>The Genome Sequence of Anopheles farauti FAR1 (V2).</title>
        <authorList>
            <consortium name="The Broad Institute Genomics Platform"/>
            <person name="Neafsey D.E."/>
            <person name="Besansky N."/>
            <person name="Howell P."/>
            <person name="Walton C."/>
            <person name="Young S.K."/>
            <person name="Zeng Q."/>
            <person name="Gargeya S."/>
            <person name="Fitzgerald M."/>
            <person name="Haas B."/>
            <person name="Abouelleil A."/>
            <person name="Allen A.W."/>
            <person name="Alvarado L."/>
            <person name="Arachchi H.M."/>
            <person name="Berlin A.M."/>
            <person name="Chapman S.B."/>
            <person name="Gainer-Dewar J."/>
            <person name="Goldberg J."/>
            <person name="Griggs A."/>
            <person name="Gujja S."/>
            <person name="Hansen M."/>
            <person name="Howarth C."/>
            <person name="Imamovic A."/>
            <person name="Ireland A."/>
            <person name="Larimer J."/>
            <person name="McCowan C."/>
            <person name="Murphy C."/>
            <person name="Pearson M."/>
            <person name="Poon T.W."/>
            <person name="Priest M."/>
            <person name="Roberts A."/>
            <person name="Saif S."/>
            <person name="Shea T."/>
            <person name="Sisk P."/>
            <person name="Sykes S."/>
            <person name="Wortman J."/>
            <person name="Nusbaum C."/>
            <person name="Birren B."/>
        </authorList>
    </citation>
    <scope>NUCLEOTIDE SEQUENCE [LARGE SCALE GENOMIC DNA]</scope>
    <source>
        <strain evidence="10">FAR1</strain>
    </source>
</reference>
<evidence type="ECO:0000256" key="1">
    <source>
        <dbReference type="ARBA" id="ARBA00001971"/>
    </source>
</evidence>
<accession>A0A182Q6J7</accession>
<evidence type="ECO:0000313" key="10">
    <source>
        <dbReference type="Proteomes" id="UP000075886"/>
    </source>
</evidence>
<proteinExistence type="inferred from homology"/>
<dbReference type="Proteomes" id="UP000075886">
    <property type="component" value="Unassembled WGS sequence"/>
</dbReference>
<dbReference type="VEuPathDB" id="VectorBase:AFAF004056"/>
<dbReference type="GO" id="GO:0020037">
    <property type="term" value="F:heme binding"/>
    <property type="evidence" value="ECO:0007669"/>
    <property type="project" value="InterPro"/>
</dbReference>
<protein>
    <recommendedName>
        <fullName evidence="11">Cytochrome P450</fullName>
    </recommendedName>
</protein>
<evidence type="ECO:0000256" key="5">
    <source>
        <dbReference type="ARBA" id="ARBA00023002"/>
    </source>
</evidence>
<dbReference type="GO" id="GO:0005506">
    <property type="term" value="F:iron ion binding"/>
    <property type="evidence" value="ECO:0007669"/>
    <property type="project" value="InterPro"/>
</dbReference>
<dbReference type="EnsemblMetazoa" id="AFAF004056-RA">
    <property type="protein sequence ID" value="AFAF004056-PA"/>
    <property type="gene ID" value="AFAF004056"/>
</dbReference>
<keyword evidence="8" id="KW-1133">Transmembrane helix</keyword>
<keyword evidence="8" id="KW-0812">Transmembrane</keyword>
<evidence type="ECO:0000256" key="8">
    <source>
        <dbReference type="SAM" id="Phobius"/>
    </source>
</evidence>
<dbReference type="AlphaFoldDB" id="A0A182Q6J7"/>
<dbReference type="Gene3D" id="1.10.630.10">
    <property type="entry name" value="Cytochrome P450"/>
    <property type="match status" value="1"/>
</dbReference>
<evidence type="ECO:0000256" key="6">
    <source>
        <dbReference type="ARBA" id="ARBA00023004"/>
    </source>
</evidence>
<comment type="similarity">
    <text evidence="2">Belongs to the cytochrome P450 family.</text>
</comment>
<dbReference type="InterPro" id="IPR001128">
    <property type="entry name" value="Cyt_P450"/>
</dbReference>
<feature type="transmembrane region" description="Helical" evidence="8">
    <location>
        <begin position="6"/>
        <end position="25"/>
    </location>
</feature>
<dbReference type="GO" id="GO:0016705">
    <property type="term" value="F:oxidoreductase activity, acting on paired donors, with incorporation or reduction of molecular oxygen"/>
    <property type="evidence" value="ECO:0007669"/>
    <property type="project" value="InterPro"/>
</dbReference>
<reference evidence="9" key="2">
    <citation type="submission" date="2020-05" db="UniProtKB">
        <authorList>
            <consortium name="EnsemblMetazoa"/>
        </authorList>
    </citation>
    <scope>IDENTIFICATION</scope>
    <source>
        <strain evidence="9">FAR1</strain>
    </source>
</reference>
<dbReference type="EMBL" id="AXCN02000810">
    <property type="status" value="NOT_ANNOTATED_CDS"/>
    <property type="molecule type" value="Genomic_DNA"/>
</dbReference>
<keyword evidence="6" id="KW-0408">Iron</keyword>
<keyword evidence="5" id="KW-0560">Oxidoreductase</keyword>
<keyword evidence="7" id="KW-0503">Monooxygenase</keyword>
<evidence type="ECO:0000256" key="2">
    <source>
        <dbReference type="ARBA" id="ARBA00010617"/>
    </source>
</evidence>
<dbReference type="SUPFAM" id="SSF48264">
    <property type="entry name" value="Cytochrome P450"/>
    <property type="match status" value="1"/>
</dbReference>
<sequence length="341" mass="39584">MTQELSTIIHGVLVFAAFAVFLQWLMKRWQLSQIFDKIPGPKAYPIIGTMYSFIGKQRHEIFYLLDERTRAYPDIHRVWTGMTPEIRISKAEYVEQVIGSSKHIEKATMYRFLHDWLGNGLLTSKGERWHQHRKLITPTFHFHILEGFCDVFAENSQELVEYLAPHADTGTPVNIYPFIAKAALDIICETAMGVKVNAQSEGEENDYVKAVCELSRLFLERMVRPWMHLDAVWHRSRFAGRYKNALETVHTYSREVIRDRKAALGTEQTKSDTDDGETFGARKRMAFLDLLLQENQQHNIMTDEDVREEVDTFMFEVSETFHPASVDATLGKIIYKVKYVI</sequence>